<feature type="region of interest" description="Disordered" evidence="1">
    <location>
        <begin position="33"/>
        <end position="65"/>
    </location>
</feature>
<organism evidence="2 3">
    <name type="scientific">Mycolicibacterium confluentis</name>
    <dbReference type="NCBI Taxonomy" id="28047"/>
    <lineage>
        <taxon>Bacteria</taxon>
        <taxon>Bacillati</taxon>
        <taxon>Actinomycetota</taxon>
        <taxon>Actinomycetes</taxon>
        <taxon>Mycobacteriales</taxon>
        <taxon>Mycobacteriaceae</taxon>
        <taxon>Mycolicibacterium</taxon>
    </lineage>
</organism>
<keyword evidence="3" id="KW-1185">Reference proteome</keyword>
<gene>
    <name evidence="2" type="ORF">MCNF_05260</name>
</gene>
<dbReference type="RefSeq" id="WP_085155161.1">
    <property type="nucleotide sequence ID" value="NZ_AP022612.1"/>
</dbReference>
<dbReference type="InterPro" id="IPR025644">
    <property type="entry name" value="DUF4344"/>
</dbReference>
<dbReference type="Pfam" id="PF14247">
    <property type="entry name" value="DUF4344"/>
    <property type="match status" value="1"/>
</dbReference>
<dbReference type="AlphaFoldDB" id="A0A7I7XRR2"/>
<dbReference type="PROSITE" id="PS51257">
    <property type="entry name" value="PROKAR_LIPOPROTEIN"/>
    <property type="match status" value="1"/>
</dbReference>
<protein>
    <submittedName>
        <fullName evidence="2">Uncharacterized protein</fullName>
    </submittedName>
</protein>
<evidence type="ECO:0000313" key="2">
    <source>
        <dbReference type="EMBL" id="BBZ31921.1"/>
    </source>
</evidence>
<reference evidence="2" key="1">
    <citation type="journal article" date="2019" name="Emerg. Microbes Infect.">
        <title>Comprehensive subspecies identification of 175 nontuberculous mycobacteria species based on 7547 genomic profiles.</title>
        <authorList>
            <person name="Matsumoto Y."/>
            <person name="Kinjo T."/>
            <person name="Motooka D."/>
            <person name="Nabeya D."/>
            <person name="Jung N."/>
            <person name="Uechi K."/>
            <person name="Horii T."/>
            <person name="Iida T."/>
            <person name="Fujita J."/>
            <person name="Nakamura S."/>
        </authorList>
    </citation>
    <scope>NUCLEOTIDE SEQUENCE [LARGE SCALE GENOMIC DNA]</scope>
    <source>
        <strain evidence="2">JCM 13671</strain>
    </source>
</reference>
<dbReference type="OrthoDB" id="935695at2"/>
<feature type="compositionally biased region" description="Polar residues" evidence="1">
    <location>
        <begin position="33"/>
        <end position="42"/>
    </location>
</feature>
<proteinExistence type="predicted"/>
<dbReference type="Proteomes" id="UP000466931">
    <property type="component" value="Chromosome"/>
</dbReference>
<dbReference type="EMBL" id="AP022612">
    <property type="protein sequence ID" value="BBZ31921.1"/>
    <property type="molecule type" value="Genomic_DNA"/>
</dbReference>
<accession>A0A7I7XRR2</accession>
<evidence type="ECO:0000313" key="3">
    <source>
        <dbReference type="Proteomes" id="UP000466931"/>
    </source>
</evidence>
<reference evidence="2" key="2">
    <citation type="submission" date="2020-02" db="EMBL/GenBank/DDBJ databases">
        <authorList>
            <person name="Matsumoto Y."/>
            <person name="Motooka D."/>
            <person name="Nakamura S."/>
        </authorList>
    </citation>
    <scope>NUCLEOTIDE SEQUENCE</scope>
    <source>
        <strain evidence="2">JCM 13671</strain>
    </source>
</reference>
<sequence length="295" mass="32323">MLSSGGRQAYPGQFLLAVGAIAALLVGCGSNAAPQQESSVTESPAEVVADTEGSAEDDDNGSMVPEYEDATTAEARNGKGLMERLNLLEDLSDTVNGNLKLPFDVPLKGSQCDEPNDYWSPDDKEMVLCYEDVDESLRIFGEAGDPDPEASARRVAIASFFHELGHMAIDLYDLPATGREEDAADQMAAFWLLTPDSDGYVDPDLVQAAKDQAREYRVYAQEWGAPEDSDYADVHTLNQARMFNFECWIYGSDPDGNQDIVDSGLLPQARADRCEDEYNHLVKAWGTLLEPHIKD</sequence>
<feature type="compositionally biased region" description="Acidic residues" evidence="1">
    <location>
        <begin position="53"/>
        <end position="65"/>
    </location>
</feature>
<name>A0A7I7XRR2_9MYCO</name>
<evidence type="ECO:0000256" key="1">
    <source>
        <dbReference type="SAM" id="MobiDB-lite"/>
    </source>
</evidence>